<feature type="transmembrane region" description="Helical" evidence="1">
    <location>
        <begin position="71"/>
        <end position="89"/>
    </location>
</feature>
<evidence type="ECO:0000313" key="2">
    <source>
        <dbReference type="EMBL" id="MBA4608245.1"/>
    </source>
</evidence>
<comment type="caution">
    <text evidence="2">The sequence shown here is derived from an EMBL/GenBank/DDBJ whole genome shotgun (WGS) entry which is preliminary data.</text>
</comment>
<feature type="transmembrane region" description="Helical" evidence="1">
    <location>
        <begin position="7"/>
        <end position="27"/>
    </location>
</feature>
<organism evidence="2 3">
    <name type="scientific">Aeromicrobium phoceense</name>
    <dbReference type="NCBI Taxonomy" id="2754045"/>
    <lineage>
        <taxon>Bacteria</taxon>
        <taxon>Bacillati</taxon>
        <taxon>Actinomycetota</taxon>
        <taxon>Actinomycetes</taxon>
        <taxon>Propionibacteriales</taxon>
        <taxon>Nocardioidaceae</taxon>
        <taxon>Aeromicrobium</taxon>
    </lineage>
</organism>
<protein>
    <submittedName>
        <fullName evidence="2">Uncharacterized protein</fullName>
    </submittedName>
</protein>
<dbReference type="Proteomes" id="UP000550354">
    <property type="component" value="Unassembled WGS sequence"/>
</dbReference>
<dbReference type="RefSeq" id="WP_181754970.1">
    <property type="nucleotide sequence ID" value="NZ_JACEOG010000001.1"/>
</dbReference>
<gene>
    <name evidence="2" type="ORF">H1W00_07125</name>
</gene>
<keyword evidence="1" id="KW-0812">Transmembrane</keyword>
<feature type="transmembrane region" description="Helical" evidence="1">
    <location>
        <begin position="39"/>
        <end position="64"/>
    </location>
</feature>
<evidence type="ECO:0000256" key="1">
    <source>
        <dbReference type="SAM" id="Phobius"/>
    </source>
</evidence>
<name>A0A838XCI1_9ACTN</name>
<proteinExistence type="predicted"/>
<keyword evidence="1" id="KW-0472">Membrane</keyword>
<keyword evidence="1" id="KW-1133">Transmembrane helix</keyword>
<sequence>MRRDQTLLLTKVISCVVAAGVLLYLPILIDESDDPEPGLLFLTLLISGMVAGVPVLVSAVVHGWAGRADTWTPLVASAATVAATVILLTKGGRVANLLPTAFVLIALFTALMFVGLWVARRVSGGGAKGISAER</sequence>
<dbReference type="AlphaFoldDB" id="A0A838XCI1"/>
<dbReference type="EMBL" id="JACEOG010000001">
    <property type="protein sequence ID" value="MBA4608245.1"/>
    <property type="molecule type" value="Genomic_DNA"/>
</dbReference>
<reference evidence="2 3" key="1">
    <citation type="submission" date="2020-07" db="EMBL/GenBank/DDBJ databases">
        <title>Draft genome and description of Aeromicrobium phoceense strain Marseille-Q0843 isolated from healthy skin swab.</title>
        <authorList>
            <person name="Boxberger M."/>
            <person name="La Scola B."/>
        </authorList>
    </citation>
    <scope>NUCLEOTIDE SEQUENCE [LARGE SCALE GENOMIC DNA]</scope>
    <source>
        <strain evidence="2 3">Marseille-Q0843</strain>
    </source>
</reference>
<feature type="transmembrane region" description="Helical" evidence="1">
    <location>
        <begin position="101"/>
        <end position="119"/>
    </location>
</feature>
<evidence type="ECO:0000313" key="3">
    <source>
        <dbReference type="Proteomes" id="UP000550354"/>
    </source>
</evidence>
<accession>A0A838XCI1</accession>
<keyword evidence="3" id="KW-1185">Reference proteome</keyword>